<dbReference type="AlphaFoldDB" id="A0A3R7MKM6"/>
<evidence type="ECO:0000313" key="2">
    <source>
        <dbReference type="Proteomes" id="UP000283509"/>
    </source>
</evidence>
<reference evidence="1 2" key="2">
    <citation type="submission" date="2019-01" db="EMBL/GenBank/DDBJ databases">
        <title>The decoding of complex shrimp genome reveals the adaptation for benthos swimmer, frequently molting mechanism and breeding impact on genome.</title>
        <authorList>
            <person name="Sun Y."/>
            <person name="Gao Y."/>
            <person name="Yu Y."/>
        </authorList>
    </citation>
    <scope>NUCLEOTIDE SEQUENCE [LARGE SCALE GENOMIC DNA]</scope>
    <source>
        <tissue evidence="1">Muscle</tissue>
    </source>
</reference>
<dbReference type="Proteomes" id="UP000283509">
    <property type="component" value="Unassembled WGS sequence"/>
</dbReference>
<reference evidence="1 2" key="1">
    <citation type="submission" date="2018-04" db="EMBL/GenBank/DDBJ databases">
        <authorList>
            <person name="Zhang X."/>
            <person name="Yuan J."/>
            <person name="Li F."/>
            <person name="Xiang J."/>
        </authorList>
    </citation>
    <scope>NUCLEOTIDE SEQUENCE [LARGE SCALE GENOMIC DNA]</scope>
    <source>
        <tissue evidence="1">Muscle</tissue>
    </source>
</reference>
<accession>A0A3R7MKM6</accession>
<dbReference type="OrthoDB" id="6372162at2759"/>
<evidence type="ECO:0000313" key="1">
    <source>
        <dbReference type="EMBL" id="ROT79249.1"/>
    </source>
</evidence>
<dbReference type="EMBL" id="QCYY01001268">
    <property type="protein sequence ID" value="ROT79249.1"/>
    <property type="molecule type" value="Genomic_DNA"/>
</dbReference>
<proteinExistence type="predicted"/>
<comment type="caution">
    <text evidence="1">The sequence shown here is derived from an EMBL/GenBank/DDBJ whole genome shotgun (WGS) entry which is preliminary data.</text>
</comment>
<keyword evidence="2" id="KW-1185">Reference proteome</keyword>
<organism evidence="1 2">
    <name type="scientific">Penaeus vannamei</name>
    <name type="common">Whiteleg shrimp</name>
    <name type="synonym">Litopenaeus vannamei</name>
    <dbReference type="NCBI Taxonomy" id="6689"/>
    <lineage>
        <taxon>Eukaryota</taxon>
        <taxon>Metazoa</taxon>
        <taxon>Ecdysozoa</taxon>
        <taxon>Arthropoda</taxon>
        <taxon>Crustacea</taxon>
        <taxon>Multicrustacea</taxon>
        <taxon>Malacostraca</taxon>
        <taxon>Eumalacostraca</taxon>
        <taxon>Eucarida</taxon>
        <taxon>Decapoda</taxon>
        <taxon>Dendrobranchiata</taxon>
        <taxon>Penaeoidea</taxon>
        <taxon>Penaeidae</taxon>
        <taxon>Penaeus</taxon>
    </lineage>
</organism>
<gene>
    <name evidence="1" type="ORF">C7M84_002031</name>
</gene>
<protein>
    <submittedName>
        <fullName evidence="1">Uncharacterized protein</fullName>
    </submittedName>
</protein>
<sequence>MSVRAEAPGGDRPPAAPAAPQPAPIIVDAQLVPGPRPCLPITKQFTQYETVDNYVPIYSTSVSPIYFPTTIYDTKYVTLTNYVTKLLQTTVYAVHTEYETSVSQGLIYESVTLPLSNPEYETRTNIQLAVVPSLVTEIVAVTRPSSQVIPVVKTQTRTLVLVPEYTTTEVVPYPIVTTNTIVETVRVPITTTVTVTAAPLPVPKKPVGPKVTKTLVQTNVHYTPAYVTNTEYVTRYTTVTERQSAGTTSGGEVRRRSCDAVPIFLPFASGCSIRPAERRSGNARWSNTRNAHSHT</sequence>
<name>A0A3R7MKM6_PENVA</name>